<comment type="caution">
    <text evidence="2">The sequence shown here is derived from an EMBL/GenBank/DDBJ whole genome shotgun (WGS) entry which is preliminary data.</text>
</comment>
<proteinExistence type="predicted"/>
<dbReference type="Proteomes" id="UP000311382">
    <property type="component" value="Unassembled WGS sequence"/>
</dbReference>
<evidence type="ECO:0000256" key="1">
    <source>
        <dbReference type="SAM" id="MobiDB-lite"/>
    </source>
</evidence>
<gene>
    <name evidence="2" type="ORF">DMC30DRAFT_417543</name>
</gene>
<organism evidence="2 3">
    <name type="scientific">Rhodotorula diobovata</name>
    <dbReference type="NCBI Taxonomy" id="5288"/>
    <lineage>
        <taxon>Eukaryota</taxon>
        <taxon>Fungi</taxon>
        <taxon>Dikarya</taxon>
        <taxon>Basidiomycota</taxon>
        <taxon>Pucciniomycotina</taxon>
        <taxon>Microbotryomycetes</taxon>
        <taxon>Sporidiobolales</taxon>
        <taxon>Sporidiobolaceae</taxon>
        <taxon>Rhodotorula</taxon>
    </lineage>
</organism>
<sequence>MAAHLSDEQIIQAFHRFCVDALAQARAEGLLDDGDLERADVDVQVAGPALALFFAALSASGSPPSITSPDGSFALTTSNCPDTFRNAFTLWQRTVEPIQRFPITARHDLALLCCDKEVRSSPLRLDVAKVAADLKGIALEILQRRTFQTRFRNDLQAALDTSVRPRTSADGDQPSRVAYEPPPMYFEGAPTSETKRAHEQLAFHGATEGNEDAAAQAQGIENLSLIRETLYAALGDVMVETPSILGMLARGADWAPQAFFASTALAILDVALRRVDDNGVRPVHFGHGSPRYIGLGDTPPYLRPLLGGLVELSQASRALQEEDDARAVREATEGVEQLTPPRLDQLKDRLAQGVGATFGDDEQVAALANAINQLALGMTSLPAFRERQAQALQVLVAVTAM</sequence>
<dbReference type="AlphaFoldDB" id="A0A5C5FT40"/>
<dbReference type="OrthoDB" id="3360715at2759"/>
<reference evidence="2 3" key="1">
    <citation type="submission" date="2019-03" db="EMBL/GenBank/DDBJ databases">
        <title>Rhodosporidium diobovatum UCD-FST 08-225 genome sequencing, assembly, and annotation.</title>
        <authorList>
            <person name="Fakankun I.U."/>
            <person name="Fristensky B."/>
            <person name="Levin D.B."/>
        </authorList>
    </citation>
    <scope>NUCLEOTIDE SEQUENCE [LARGE SCALE GENOMIC DNA]</scope>
    <source>
        <strain evidence="2 3">UCD-FST 08-225</strain>
    </source>
</reference>
<feature type="region of interest" description="Disordered" evidence="1">
    <location>
        <begin position="162"/>
        <end position="182"/>
    </location>
</feature>
<keyword evidence="3" id="KW-1185">Reference proteome</keyword>
<dbReference type="EMBL" id="SOZI01000084">
    <property type="protein sequence ID" value="TNY19795.1"/>
    <property type="molecule type" value="Genomic_DNA"/>
</dbReference>
<name>A0A5C5FT40_9BASI</name>
<protein>
    <submittedName>
        <fullName evidence="2">Uncharacterized protein</fullName>
    </submittedName>
</protein>
<evidence type="ECO:0000313" key="2">
    <source>
        <dbReference type="EMBL" id="TNY19795.1"/>
    </source>
</evidence>
<evidence type="ECO:0000313" key="3">
    <source>
        <dbReference type="Proteomes" id="UP000311382"/>
    </source>
</evidence>
<dbReference type="STRING" id="5288.A0A5C5FT40"/>
<accession>A0A5C5FT40</accession>